<comment type="caution">
    <text evidence="6">The sequence shown here is derived from an EMBL/GenBank/DDBJ whole genome shotgun (WGS) entry which is preliminary data.</text>
</comment>
<evidence type="ECO:0000313" key="6">
    <source>
        <dbReference type="EMBL" id="NMQ06547.1"/>
    </source>
</evidence>
<dbReference type="InterPro" id="IPR005669">
    <property type="entry name" value="Thiosulph/SO4-bd"/>
</dbReference>
<gene>
    <name evidence="6" type="ORF">E4Q08_15465</name>
</gene>
<protein>
    <submittedName>
        <fullName evidence="6">Sulfate ABC transporter substrate-binding protein</fullName>
    </submittedName>
</protein>
<evidence type="ECO:0000256" key="4">
    <source>
        <dbReference type="ARBA" id="ARBA00022729"/>
    </source>
</evidence>
<dbReference type="NCBIfam" id="TIGR00971">
    <property type="entry name" value="3a0106s03"/>
    <property type="match status" value="1"/>
</dbReference>
<evidence type="ECO:0000313" key="7">
    <source>
        <dbReference type="Proteomes" id="UP000886469"/>
    </source>
</evidence>
<evidence type="ECO:0000256" key="1">
    <source>
        <dbReference type="ARBA" id="ARBA00004418"/>
    </source>
</evidence>
<evidence type="ECO:0000256" key="2">
    <source>
        <dbReference type="ARBA" id="ARBA00006099"/>
    </source>
</evidence>
<evidence type="ECO:0000256" key="5">
    <source>
        <dbReference type="ARBA" id="ARBA00022764"/>
    </source>
</evidence>
<dbReference type="EMBL" id="SPMX01000045">
    <property type="protein sequence ID" value="NMQ06547.1"/>
    <property type="molecule type" value="Genomic_DNA"/>
</dbReference>
<evidence type="ECO:0000256" key="3">
    <source>
        <dbReference type="ARBA" id="ARBA00022448"/>
    </source>
</evidence>
<dbReference type="PANTHER" id="PTHR30368:SF2">
    <property type="entry name" value="SULFATE-BINDING PROTEIN"/>
    <property type="match status" value="1"/>
</dbReference>
<dbReference type="CDD" id="cd01005">
    <property type="entry name" value="PBP2_CysP"/>
    <property type="match status" value="1"/>
</dbReference>
<keyword evidence="3" id="KW-0813">Transport</keyword>
<dbReference type="SUPFAM" id="SSF53850">
    <property type="entry name" value="Periplasmic binding protein-like II"/>
    <property type="match status" value="1"/>
</dbReference>
<comment type="subcellular location">
    <subcellularLocation>
        <location evidence="1">Periplasm</location>
    </subcellularLocation>
</comment>
<dbReference type="RefSeq" id="WP_169071056.1">
    <property type="nucleotide sequence ID" value="NZ_JAZKUC010000001.1"/>
</dbReference>
<organism evidence="6 7">
    <name type="scientific">Candidatus Accumulibacter contiguus</name>
    <dbReference type="NCBI Taxonomy" id="2954381"/>
    <lineage>
        <taxon>Bacteria</taxon>
        <taxon>Pseudomonadati</taxon>
        <taxon>Pseudomonadota</taxon>
        <taxon>Betaproteobacteria</taxon>
        <taxon>Candidatus Accumulibacter</taxon>
    </lineage>
</organism>
<dbReference type="Gene3D" id="3.40.190.10">
    <property type="entry name" value="Periplasmic binding protein-like II"/>
    <property type="match status" value="2"/>
</dbReference>
<dbReference type="PANTHER" id="PTHR30368">
    <property type="entry name" value="SULFATE-BINDING PROTEIN"/>
    <property type="match status" value="1"/>
</dbReference>
<proteinExistence type="inferred from homology"/>
<keyword evidence="5" id="KW-0574">Periplasm</keyword>
<keyword evidence="4" id="KW-0732">Signal</keyword>
<dbReference type="NCBIfam" id="NF008022">
    <property type="entry name" value="PRK10752.1"/>
    <property type="match status" value="1"/>
</dbReference>
<accession>A0ABX1TA69</accession>
<comment type="similarity">
    <text evidence="2">Belongs to the prokaryotic sulfate-binding protein family.</text>
</comment>
<name>A0ABX1TA69_9PROT</name>
<dbReference type="Pfam" id="PF13531">
    <property type="entry name" value="SBP_bac_11"/>
    <property type="match status" value="1"/>
</dbReference>
<keyword evidence="7" id="KW-1185">Reference proteome</keyword>
<sequence length="344" mass="37171">MATRKLPWINLAAVAAAALAITLIVVKNVEGKAPAKLLNVSYDPTRELYRDINAGFTAGYEKASGRAIEVLQSHGGSSRQARLAVGGELKPDVVTLGLPSDVDVLRKHGQIADGWAARLPNQSRPYYSTIVFVVRQGNPQGIHDWPDLVKPGVEVITPDPKSSGNGKLTALAAWGAIVTRGGSEVAARAYLKTLYEHTPFLVPAARAAGTAFAVEKIGDVHLAWENEALREVAEARGQLEIVYPPVSILAEPSVAWVDANVASHGSAEAARAYLEYLFTDEGQEIIARNGYRPFKPQILANHADKLPPLKLFAVTAIARDWDDAQSKFFADNGIIDTVYRPKPR</sequence>
<reference evidence="6" key="1">
    <citation type="submission" date="2019-03" db="EMBL/GenBank/DDBJ databases">
        <title>Metabolic reconstructions from genomes of highly enriched 'Candidatus Accumulibacter' and 'Candidatus Competibacter' bioreactor populations.</title>
        <authorList>
            <person name="Annavajhala M.K."/>
            <person name="Welles L."/>
            <person name="Abbas B."/>
            <person name="Sorokin D."/>
            <person name="Park H."/>
            <person name="Van Loosdrecht M."/>
            <person name="Chandran K."/>
        </authorList>
    </citation>
    <scope>NUCLEOTIDE SEQUENCE</scope>
    <source>
        <strain evidence="6">SBR_L</strain>
    </source>
</reference>
<dbReference type="Proteomes" id="UP000886469">
    <property type="component" value="Unassembled WGS sequence"/>
</dbReference>